<dbReference type="GO" id="GO:0043190">
    <property type="term" value="C:ATP-binding cassette (ABC) transporter complex"/>
    <property type="evidence" value="ECO:0007669"/>
    <property type="project" value="InterPro"/>
</dbReference>
<evidence type="ECO:0000256" key="2">
    <source>
        <dbReference type="ARBA" id="ARBA00022741"/>
    </source>
</evidence>
<keyword evidence="1" id="KW-0813">Transport</keyword>
<dbReference type="InterPro" id="IPR013611">
    <property type="entry name" value="Transp-assoc_OB_typ2"/>
</dbReference>
<dbReference type="InterPro" id="IPR008995">
    <property type="entry name" value="Mo/tungstate-bd_C_term_dom"/>
</dbReference>
<feature type="domain" description="ABC transporter" evidence="5">
    <location>
        <begin position="6"/>
        <end position="243"/>
    </location>
</feature>
<dbReference type="AlphaFoldDB" id="R4K3H3"/>
<dbReference type="PATRIC" id="fig|86416.3.peg.1294"/>
<dbReference type="PANTHER" id="PTHR42781">
    <property type="entry name" value="SPERMIDINE/PUTRESCINE IMPORT ATP-BINDING PROTEIN POTA"/>
    <property type="match status" value="1"/>
</dbReference>
<protein>
    <recommendedName>
        <fullName evidence="4">ABC-type quaternary amine transporter</fullName>
        <ecNumber evidence="4">7.6.2.9</ecNumber>
    </recommendedName>
</protein>
<dbReference type="KEGG" id="cpas:Clopa_1294"/>
<evidence type="ECO:0000256" key="4">
    <source>
        <dbReference type="ARBA" id="ARBA00066388"/>
    </source>
</evidence>
<evidence type="ECO:0000313" key="6">
    <source>
        <dbReference type="EMBL" id="AGK96281.1"/>
    </source>
</evidence>
<keyword evidence="7" id="KW-1185">Reference proteome</keyword>
<dbReference type="PANTHER" id="PTHR42781:SF4">
    <property type="entry name" value="SPERMIDINE_PUTRESCINE IMPORT ATP-BINDING PROTEIN POTA"/>
    <property type="match status" value="1"/>
</dbReference>
<dbReference type="HOGENOM" id="CLU_000604_1_1_9"/>
<dbReference type="FunFam" id="3.40.50.300:FF:000425">
    <property type="entry name" value="Probable ABC transporter, ATP-binding subunit"/>
    <property type="match status" value="1"/>
</dbReference>
<dbReference type="InterPro" id="IPR003439">
    <property type="entry name" value="ABC_transporter-like_ATP-bd"/>
</dbReference>
<evidence type="ECO:0000313" key="7">
    <source>
        <dbReference type="Proteomes" id="UP000013523"/>
    </source>
</evidence>
<keyword evidence="3" id="KW-0067">ATP-binding</keyword>
<reference evidence="6 7" key="1">
    <citation type="submission" date="2012-01" db="EMBL/GenBank/DDBJ databases">
        <title>Complete sequence of chromosome of Clostridium pasteurianum BC1.</title>
        <authorList>
            <consortium name="US DOE Joint Genome Institute"/>
            <person name="Lucas S."/>
            <person name="Han J."/>
            <person name="Lapidus A."/>
            <person name="Cheng J.-F."/>
            <person name="Goodwin L."/>
            <person name="Pitluck S."/>
            <person name="Peters L."/>
            <person name="Mikhailova N."/>
            <person name="Teshima H."/>
            <person name="Detter J.C."/>
            <person name="Han C."/>
            <person name="Tapia R."/>
            <person name="Land M."/>
            <person name="Hauser L."/>
            <person name="Kyrpides N."/>
            <person name="Ivanova N."/>
            <person name="Pagani I."/>
            <person name="Dunn J."/>
            <person name="Taghavi S."/>
            <person name="Francis A."/>
            <person name="van der Lelie D."/>
            <person name="Woyke T."/>
        </authorList>
    </citation>
    <scope>NUCLEOTIDE SEQUENCE [LARGE SCALE GENOMIC DNA]</scope>
    <source>
        <strain evidence="6 7">BC1</strain>
    </source>
</reference>
<dbReference type="SMART" id="SM00382">
    <property type="entry name" value="AAA"/>
    <property type="match status" value="1"/>
</dbReference>
<dbReference type="InterPro" id="IPR003593">
    <property type="entry name" value="AAA+_ATPase"/>
</dbReference>
<dbReference type="Proteomes" id="UP000013523">
    <property type="component" value="Chromosome"/>
</dbReference>
<organism evidence="6 7">
    <name type="scientific">Clostridium pasteurianum BC1</name>
    <dbReference type="NCBI Taxonomy" id="86416"/>
    <lineage>
        <taxon>Bacteria</taxon>
        <taxon>Bacillati</taxon>
        <taxon>Bacillota</taxon>
        <taxon>Clostridia</taxon>
        <taxon>Eubacteriales</taxon>
        <taxon>Clostridiaceae</taxon>
        <taxon>Clostridium</taxon>
    </lineage>
</organism>
<dbReference type="PROSITE" id="PS50893">
    <property type="entry name" value="ABC_TRANSPORTER_2"/>
    <property type="match status" value="1"/>
</dbReference>
<evidence type="ECO:0000259" key="5">
    <source>
        <dbReference type="PROSITE" id="PS50893"/>
    </source>
</evidence>
<dbReference type="EC" id="7.6.2.9" evidence="4"/>
<sequence>MIFIFIEIDNISKSYGSRLILDHISMKVEKGQFVTLLGSSGCGKTTLLNTIAGLTNIDSGSIRVNGSVWSSNNFTMSPEYRNIGMVFQDFALWPHMSIFENIAFVLKLKKGKKMSRSEIKSRVSEVLEVVQMNGFQHYYPHQLSGGQKQRIAVARALAPNPFFLLMDEPLSSLDAKMREKMRWELLQIVKNAGITTIYVTHDQIEALSMSDNVILLNNGHIEQEDDPVALYQKPQSAFTASFLGASNFLEGNFISYSGSDMLIECSGFNILASPIRDVKNKISVMIRPTDILVDTDYDGVATKLKGRICQRAFQGTSWQYKVEIHGTNNIFLDVCSKMERYDNSEIMLCLPASICHAVKA</sequence>
<dbReference type="RefSeq" id="WP_015614604.1">
    <property type="nucleotide sequence ID" value="NC_021182.1"/>
</dbReference>
<dbReference type="STRING" id="86416.Clopa_1294"/>
<dbReference type="EMBL" id="CP003261">
    <property type="protein sequence ID" value="AGK96281.1"/>
    <property type="molecule type" value="Genomic_DNA"/>
</dbReference>
<dbReference type="InterPro" id="IPR017871">
    <property type="entry name" value="ABC_transporter-like_CS"/>
</dbReference>
<dbReference type="SUPFAM" id="SSF50331">
    <property type="entry name" value="MOP-like"/>
    <property type="match status" value="1"/>
</dbReference>
<dbReference type="eggNOG" id="COG3842">
    <property type="taxonomic scope" value="Bacteria"/>
</dbReference>
<dbReference type="Pfam" id="PF08402">
    <property type="entry name" value="TOBE_2"/>
    <property type="match status" value="1"/>
</dbReference>
<dbReference type="InterPro" id="IPR027417">
    <property type="entry name" value="P-loop_NTPase"/>
</dbReference>
<dbReference type="GO" id="GO:0005524">
    <property type="term" value="F:ATP binding"/>
    <property type="evidence" value="ECO:0007669"/>
    <property type="project" value="UniProtKB-KW"/>
</dbReference>
<keyword evidence="2" id="KW-0547">Nucleotide-binding</keyword>
<gene>
    <name evidence="6" type="ORF">Clopa_1294</name>
</gene>
<dbReference type="InterPro" id="IPR050093">
    <property type="entry name" value="ABC_SmlMolc_Importer"/>
</dbReference>
<dbReference type="Gene3D" id="3.40.50.300">
    <property type="entry name" value="P-loop containing nucleotide triphosphate hydrolases"/>
    <property type="match status" value="1"/>
</dbReference>
<dbReference type="GO" id="GO:0015418">
    <property type="term" value="F:ABC-type quaternary ammonium compound transporting activity"/>
    <property type="evidence" value="ECO:0007669"/>
    <property type="project" value="UniProtKB-EC"/>
</dbReference>
<accession>R4K3H3</accession>
<name>R4K3H3_CLOPA</name>
<dbReference type="SUPFAM" id="SSF52540">
    <property type="entry name" value="P-loop containing nucleoside triphosphate hydrolases"/>
    <property type="match status" value="1"/>
</dbReference>
<dbReference type="PROSITE" id="PS00211">
    <property type="entry name" value="ABC_TRANSPORTER_1"/>
    <property type="match status" value="1"/>
</dbReference>
<proteinExistence type="predicted"/>
<evidence type="ECO:0000256" key="1">
    <source>
        <dbReference type="ARBA" id="ARBA00022448"/>
    </source>
</evidence>
<evidence type="ECO:0000256" key="3">
    <source>
        <dbReference type="ARBA" id="ARBA00022840"/>
    </source>
</evidence>
<dbReference type="Pfam" id="PF00005">
    <property type="entry name" value="ABC_tran"/>
    <property type="match status" value="1"/>
</dbReference>
<dbReference type="GO" id="GO:0016887">
    <property type="term" value="F:ATP hydrolysis activity"/>
    <property type="evidence" value="ECO:0007669"/>
    <property type="project" value="InterPro"/>
</dbReference>
<dbReference type="OrthoDB" id="9802264at2"/>